<protein>
    <submittedName>
        <fullName evidence="4">TetR/AcrR family transcriptional regulator</fullName>
    </submittedName>
</protein>
<sequence length="194" mass="21633">MTDARVLRTRASLHRAIAALAAKAPVTEITVSQLAEDAGINRATFYKHFDSPSETLASFLQAELGPVRDRFSADFSSPDVDPVDAYRNCVQGVLDHVERFRDVYAMAIATPHDGVAQNLLCDFFTDTVHPFLESRSKVDPRVLELEPNTAARFFAHGIVGAIKSWVLNGDPDREYFVRTLVGCAPDWWLRPRTT</sequence>
<feature type="domain" description="HTH tetR-type" evidence="3">
    <location>
        <begin position="7"/>
        <end position="67"/>
    </location>
</feature>
<gene>
    <name evidence="4" type="ORF">JD276_02180</name>
</gene>
<comment type="caution">
    <text evidence="4">The sequence shown here is derived from an EMBL/GenBank/DDBJ whole genome shotgun (WGS) entry which is preliminary data.</text>
</comment>
<dbReference type="RefSeq" id="WP_200113374.1">
    <property type="nucleotide sequence ID" value="NZ_JAEHOH010000001.1"/>
</dbReference>
<dbReference type="SUPFAM" id="SSF46689">
    <property type="entry name" value="Homeodomain-like"/>
    <property type="match status" value="1"/>
</dbReference>
<dbReference type="InterPro" id="IPR050624">
    <property type="entry name" value="HTH-type_Tx_Regulator"/>
</dbReference>
<keyword evidence="1 2" id="KW-0238">DNA-binding</keyword>
<reference evidence="4" key="1">
    <citation type="submission" date="2020-12" db="EMBL/GenBank/DDBJ databases">
        <title>Leucobacter sp. CAS1, isolated from Chromium sludge.</title>
        <authorList>
            <person name="Xu Z."/>
        </authorList>
    </citation>
    <scope>NUCLEOTIDE SEQUENCE</scope>
    <source>
        <strain evidence="4">CSA1</strain>
    </source>
</reference>
<evidence type="ECO:0000256" key="2">
    <source>
        <dbReference type="PROSITE-ProRule" id="PRU00335"/>
    </source>
</evidence>
<accession>A0A934UU60</accession>
<dbReference type="PANTHER" id="PTHR43479:SF7">
    <property type="entry name" value="TETR-FAMILY TRANSCRIPTIONAL REGULATOR"/>
    <property type="match status" value="1"/>
</dbReference>
<dbReference type="Gene3D" id="1.10.357.10">
    <property type="entry name" value="Tetracycline Repressor, domain 2"/>
    <property type="match status" value="1"/>
</dbReference>
<proteinExistence type="predicted"/>
<evidence type="ECO:0000313" key="5">
    <source>
        <dbReference type="Proteomes" id="UP000608530"/>
    </source>
</evidence>
<evidence type="ECO:0000259" key="3">
    <source>
        <dbReference type="PROSITE" id="PS50977"/>
    </source>
</evidence>
<dbReference type="Proteomes" id="UP000608530">
    <property type="component" value="Unassembled WGS sequence"/>
</dbReference>
<dbReference type="InterPro" id="IPR009057">
    <property type="entry name" value="Homeodomain-like_sf"/>
</dbReference>
<evidence type="ECO:0000256" key="1">
    <source>
        <dbReference type="ARBA" id="ARBA00023125"/>
    </source>
</evidence>
<evidence type="ECO:0000313" key="4">
    <source>
        <dbReference type="EMBL" id="MBK0417843.1"/>
    </source>
</evidence>
<keyword evidence="5" id="KW-1185">Reference proteome</keyword>
<dbReference type="EMBL" id="JAEHOH010000001">
    <property type="protein sequence ID" value="MBK0417843.1"/>
    <property type="molecule type" value="Genomic_DNA"/>
</dbReference>
<dbReference type="AlphaFoldDB" id="A0A934UU60"/>
<dbReference type="Pfam" id="PF00440">
    <property type="entry name" value="TetR_N"/>
    <property type="match status" value="1"/>
</dbReference>
<name>A0A934UU60_9MICO</name>
<dbReference type="InterPro" id="IPR001647">
    <property type="entry name" value="HTH_TetR"/>
</dbReference>
<dbReference type="GO" id="GO:0003677">
    <property type="term" value="F:DNA binding"/>
    <property type="evidence" value="ECO:0007669"/>
    <property type="project" value="UniProtKB-UniRule"/>
</dbReference>
<organism evidence="4 5">
    <name type="scientific">Leucobacter chromiisoli</name>
    <dbReference type="NCBI Taxonomy" id="2796471"/>
    <lineage>
        <taxon>Bacteria</taxon>
        <taxon>Bacillati</taxon>
        <taxon>Actinomycetota</taxon>
        <taxon>Actinomycetes</taxon>
        <taxon>Micrococcales</taxon>
        <taxon>Microbacteriaceae</taxon>
        <taxon>Leucobacter</taxon>
    </lineage>
</organism>
<feature type="DNA-binding region" description="H-T-H motif" evidence="2">
    <location>
        <begin position="30"/>
        <end position="49"/>
    </location>
</feature>
<dbReference type="PANTHER" id="PTHR43479">
    <property type="entry name" value="ACREF/ENVCD OPERON REPRESSOR-RELATED"/>
    <property type="match status" value="1"/>
</dbReference>
<dbReference type="PROSITE" id="PS50977">
    <property type="entry name" value="HTH_TETR_2"/>
    <property type="match status" value="1"/>
</dbReference>